<protein>
    <recommendedName>
        <fullName evidence="4">Small, acid-soluble spore protein, alpha/beta type</fullName>
    </recommendedName>
</protein>
<evidence type="ECO:0000313" key="3">
    <source>
        <dbReference type="Proteomes" id="UP000192468"/>
    </source>
</evidence>
<dbReference type="RefSeq" id="WP_139795969.1">
    <property type="nucleotide sequence ID" value="NZ_FWXH01000002.1"/>
</dbReference>
<sequence>MANKSKNKISTKEALNKLKLEAAQGVGIPFEGRPNENVIPSQNASVTVTTKKHFK</sequence>
<evidence type="ECO:0008006" key="4">
    <source>
        <dbReference type="Google" id="ProtNLM"/>
    </source>
</evidence>
<accession>A0A1W1X883</accession>
<name>A0A1W1X883_9CLOT</name>
<evidence type="ECO:0000256" key="1">
    <source>
        <dbReference type="SAM" id="MobiDB-lite"/>
    </source>
</evidence>
<reference evidence="2 3" key="1">
    <citation type="submission" date="2017-04" db="EMBL/GenBank/DDBJ databases">
        <authorList>
            <person name="Afonso C.L."/>
            <person name="Miller P.J."/>
            <person name="Scott M.A."/>
            <person name="Spackman E."/>
            <person name="Goraichik I."/>
            <person name="Dimitrov K.M."/>
            <person name="Suarez D.L."/>
            <person name="Swayne D.E."/>
        </authorList>
    </citation>
    <scope>NUCLEOTIDE SEQUENCE [LARGE SCALE GENOMIC DNA]</scope>
    <source>
        <strain evidence="2 3">DSM 12555</strain>
    </source>
</reference>
<gene>
    <name evidence="2" type="ORF">SAMN02745134_01043</name>
</gene>
<feature type="region of interest" description="Disordered" evidence="1">
    <location>
        <begin position="29"/>
        <end position="55"/>
    </location>
</feature>
<dbReference type="OrthoDB" id="9929181at2"/>
<dbReference type="AlphaFoldDB" id="A0A1W1X883"/>
<evidence type="ECO:0000313" key="2">
    <source>
        <dbReference type="EMBL" id="SMC20129.1"/>
    </source>
</evidence>
<proteinExistence type="predicted"/>
<dbReference type="EMBL" id="FWXH01000002">
    <property type="protein sequence ID" value="SMC20129.1"/>
    <property type="molecule type" value="Genomic_DNA"/>
</dbReference>
<dbReference type="Proteomes" id="UP000192468">
    <property type="component" value="Unassembled WGS sequence"/>
</dbReference>
<feature type="compositionally biased region" description="Polar residues" evidence="1">
    <location>
        <begin position="38"/>
        <end position="49"/>
    </location>
</feature>
<keyword evidence="3" id="KW-1185">Reference proteome</keyword>
<organism evidence="2 3">
    <name type="scientific">Clostridium acidisoli DSM 12555</name>
    <dbReference type="NCBI Taxonomy" id="1121291"/>
    <lineage>
        <taxon>Bacteria</taxon>
        <taxon>Bacillati</taxon>
        <taxon>Bacillota</taxon>
        <taxon>Clostridia</taxon>
        <taxon>Eubacteriales</taxon>
        <taxon>Clostridiaceae</taxon>
        <taxon>Clostridium</taxon>
    </lineage>
</organism>